<gene>
    <name evidence="1" type="ORF">E0946_02990</name>
</gene>
<evidence type="ECO:0000313" key="2">
    <source>
        <dbReference type="Proteomes" id="UP000294588"/>
    </source>
</evidence>
<sequence>MKTGGCRYGTHRVLEPKGVLPQPARVLDNDMSEIWDNELLINVTRLNIDSASFHQIKKKLEEQGHTDLEKAFAEHTIDLVNRTGKHMNEDTGSGGMLIGTVAQIGDKFEMKEEIKVGDKIATLVSLSLTPLKIDKVKRVLLDKDQIEVEGQAILFSSGVYAKLPDDMDETLALAVFDVAGAPAQVERLVKPGDTVVILGANGKSGILCNAVARERAGITGKVIGVVRNPNYIPTCKETGCNEVIIANATDALTIQKEVSRLTNGKMADVVINVVNIEDTELPSIMACKDRGIVYFFSMATSFTKAALGAEGIGADVDMMIGNGYAHHHSEIALDLLRRNPVLMRIFKERYGEN</sequence>
<comment type="caution">
    <text evidence="1">The sequence shown here is derived from an EMBL/GenBank/DDBJ whole genome shotgun (WGS) entry which is preliminary data.</text>
</comment>
<protein>
    <submittedName>
        <fullName evidence="1">L-erythro-3,5-diaminohexanoate dehydrogenase</fullName>
    </submittedName>
</protein>
<organism evidence="1 2">
    <name type="scientific">Candidatus Syntrophosphaera thermopropionivorans</name>
    <dbReference type="NCBI Taxonomy" id="2593015"/>
    <lineage>
        <taxon>Bacteria</taxon>
        <taxon>Pseudomonadati</taxon>
        <taxon>Candidatus Cloacimonadota</taxon>
        <taxon>Candidatus Cloacimonadia</taxon>
        <taxon>Candidatus Cloacimonadales</taxon>
        <taxon>Candidatus Cloacimonadaceae</taxon>
        <taxon>Candidatus Syntrophosphaera</taxon>
    </lineage>
</organism>
<dbReference type="EMBL" id="SMOG01000005">
    <property type="protein sequence ID" value="TDF73536.1"/>
    <property type="molecule type" value="Genomic_DNA"/>
</dbReference>
<accession>A0AC61QJY6</accession>
<dbReference type="Proteomes" id="UP000294588">
    <property type="component" value="Unassembled WGS sequence"/>
</dbReference>
<proteinExistence type="predicted"/>
<keyword evidence="2" id="KW-1185">Reference proteome</keyword>
<name>A0AC61QJY6_9BACT</name>
<evidence type="ECO:0000313" key="1">
    <source>
        <dbReference type="EMBL" id="TDF73536.1"/>
    </source>
</evidence>
<reference evidence="1" key="1">
    <citation type="submission" date="2019-03" db="EMBL/GenBank/DDBJ databases">
        <title>Candidatus Syntrophosphaera thermopropionivorans: a novel player in syntrophic propionate oxidation during anaerobic digestion.</title>
        <authorList>
            <person name="Dyksma S."/>
        </authorList>
    </citation>
    <scope>NUCLEOTIDE SEQUENCE</scope>
    <source>
        <strain evidence="1">W5</strain>
    </source>
</reference>